<name>A0A9W3BVY0_RAPSA</name>
<reference evidence="2" key="1">
    <citation type="journal article" date="2019" name="Database">
        <title>The radish genome database (RadishGD): an integrated information resource for radish genomics.</title>
        <authorList>
            <person name="Yu H.J."/>
            <person name="Baek S."/>
            <person name="Lee Y.J."/>
            <person name="Cho A."/>
            <person name="Mun J.H."/>
        </authorList>
    </citation>
    <scope>NUCLEOTIDE SEQUENCE [LARGE SCALE GENOMIC DNA]</scope>
    <source>
        <strain evidence="2">cv. WK10039</strain>
    </source>
</reference>
<reference evidence="3" key="2">
    <citation type="submission" date="2025-08" db="UniProtKB">
        <authorList>
            <consortium name="RefSeq"/>
        </authorList>
    </citation>
    <scope>IDENTIFICATION</scope>
    <source>
        <tissue evidence="3">Leaf</tissue>
    </source>
</reference>
<evidence type="ECO:0000313" key="3">
    <source>
        <dbReference type="RefSeq" id="XP_056843399.1"/>
    </source>
</evidence>
<evidence type="ECO:0000313" key="2">
    <source>
        <dbReference type="Proteomes" id="UP000504610"/>
    </source>
</evidence>
<keyword evidence="2" id="KW-1185">Reference proteome</keyword>
<dbReference type="Pfam" id="PF04078">
    <property type="entry name" value="Rcd1"/>
    <property type="match status" value="1"/>
</dbReference>
<proteinExistence type="inferred from homology"/>
<dbReference type="Proteomes" id="UP000504610">
    <property type="component" value="Chromosome 6"/>
</dbReference>
<dbReference type="KEGG" id="rsz:108808715"/>
<comment type="similarity">
    <text evidence="1">Belongs to the CNOT9 family.</text>
</comment>
<dbReference type="SUPFAM" id="SSF48371">
    <property type="entry name" value="ARM repeat"/>
    <property type="match status" value="1"/>
</dbReference>
<dbReference type="InterPro" id="IPR007216">
    <property type="entry name" value="CNOT9"/>
</dbReference>
<sequence>MANLPDSLYEDYSRHKLTWPSGSAFAPTTTIVPLPDMGTIIQWINDLHNEIPFISDFALQNLVSHRNTYEILPLLLWKSPCTVTTMLQEIVKIYPHILTPVHSQDGKPPRAYNILLLFQCIAHYPETRGYFLKAEMPHYLFPLMDIDLADKPLECLRLGALGVLAHMLKAPIDVAAVRFLMDNGALRHCTKAIEIGSTESKTVSVFILNKILSTDEGLQYCCVLADRFFLIDGLLKKLLVYLSSMTNPSPSLFNLIAGCYAKLSRNSRAREGLWRFPPVMLLNGTFASVLAEDPDAVNYRKQLIRNMQSKAMKSRKHSFTTA</sequence>
<dbReference type="GeneID" id="108808715"/>
<organism evidence="2 3">
    <name type="scientific">Raphanus sativus</name>
    <name type="common">Radish</name>
    <name type="synonym">Raphanus raphanistrum var. sativus</name>
    <dbReference type="NCBI Taxonomy" id="3726"/>
    <lineage>
        <taxon>Eukaryota</taxon>
        <taxon>Viridiplantae</taxon>
        <taxon>Streptophyta</taxon>
        <taxon>Embryophyta</taxon>
        <taxon>Tracheophyta</taxon>
        <taxon>Spermatophyta</taxon>
        <taxon>Magnoliopsida</taxon>
        <taxon>eudicotyledons</taxon>
        <taxon>Gunneridae</taxon>
        <taxon>Pentapetalae</taxon>
        <taxon>rosids</taxon>
        <taxon>malvids</taxon>
        <taxon>Brassicales</taxon>
        <taxon>Brassicaceae</taxon>
        <taxon>Brassiceae</taxon>
        <taxon>Raphanus</taxon>
    </lineage>
</organism>
<dbReference type="InterPro" id="IPR011989">
    <property type="entry name" value="ARM-like"/>
</dbReference>
<accession>A0A9W3BVY0</accession>
<protein>
    <submittedName>
        <fullName evidence="3">Uncharacterized protein LOC108808715</fullName>
    </submittedName>
</protein>
<dbReference type="GO" id="GO:0006402">
    <property type="term" value="P:mRNA catabolic process"/>
    <property type="evidence" value="ECO:0007669"/>
    <property type="project" value="InterPro"/>
</dbReference>
<dbReference type="Gene3D" id="1.25.10.10">
    <property type="entry name" value="Leucine-rich Repeat Variant"/>
    <property type="match status" value="1"/>
</dbReference>
<gene>
    <name evidence="3" type="primary">LOC108808715</name>
</gene>
<dbReference type="RefSeq" id="XP_056843399.1">
    <property type="nucleotide sequence ID" value="XM_056987419.1"/>
</dbReference>
<evidence type="ECO:0000256" key="1">
    <source>
        <dbReference type="ARBA" id="ARBA00006385"/>
    </source>
</evidence>
<dbReference type="OrthoDB" id="1065000at2759"/>
<dbReference type="AlphaFoldDB" id="A0A9W3BVY0"/>
<dbReference type="InterPro" id="IPR016024">
    <property type="entry name" value="ARM-type_fold"/>
</dbReference>
<dbReference type="PANTHER" id="PTHR12262">
    <property type="entry name" value="CCR4-NOT TRANSCRIPTION COMPLEX SUBUNIT 9"/>
    <property type="match status" value="1"/>
</dbReference>
<dbReference type="GO" id="GO:0030014">
    <property type="term" value="C:CCR4-NOT complex"/>
    <property type="evidence" value="ECO:0007669"/>
    <property type="project" value="InterPro"/>
</dbReference>